<feature type="domain" description="CSD" evidence="1">
    <location>
        <begin position="122"/>
        <end position="190"/>
    </location>
</feature>
<comment type="caution">
    <text evidence="2">The sequence shown here is derived from an EMBL/GenBank/DDBJ whole genome shotgun (WGS) entry which is preliminary data.</text>
</comment>
<protein>
    <recommendedName>
        <fullName evidence="1">CSD domain-containing protein</fullName>
    </recommendedName>
</protein>
<evidence type="ECO:0000313" key="2">
    <source>
        <dbReference type="EMBL" id="CAE8645826.1"/>
    </source>
</evidence>
<accession>A0A813I6S7</accession>
<sequence length="224" mass="23759">LKNASAAAAKAIVREEVQEQTETVGLAGSDTRYFGTIKAFSTVQGFGFIQCAEILRIYGCDCFLNQEVQGGIQIGGTVSFDVEVSNSGKPQARNVVLEESKPKTSAAGLISGAGAKDLVGKVYIGRVKSFNSSRGFGFIACKELQHSFGGRDIYVGRSQAPDDRLMVGQEYEFRLSVDRQGQPQASQLEPTAAGAVAPRFDLGPARPGPGTVVPLNSSGFNLFN</sequence>
<organism evidence="2 3">
    <name type="scientific">Polarella glacialis</name>
    <name type="common">Dinoflagellate</name>
    <dbReference type="NCBI Taxonomy" id="89957"/>
    <lineage>
        <taxon>Eukaryota</taxon>
        <taxon>Sar</taxon>
        <taxon>Alveolata</taxon>
        <taxon>Dinophyceae</taxon>
        <taxon>Suessiales</taxon>
        <taxon>Suessiaceae</taxon>
        <taxon>Polarella</taxon>
    </lineage>
</organism>
<feature type="non-terminal residue" evidence="2">
    <location>
        <position position="224"/>
    </location>
</feature>
<reference evidence="2" key="1">
    <citation type="submission" date="2021-02" db="EMBL/GenBank/DDBJ databases">
        <authorList>
            <person name="Dougan E. K."/>
            <person name="Rhodes N."/>
            <person name="Thang M."/>
            <person name="Chan C."/>
        </authorList>
    </citation>
    <scope>NUCLEOTIDE SEQUENCE</scope>
</reference>
<dbReference type="SUPFAM" id="SSF50249">
    <property type="entry name" value="Nucleic acid-binding proteins"/>
    <property type="match status" value="2"/>
</dbReference>
<dbReference type="EMBL" id="CAJNNW010003884">
    <property type="protein sequence ID" value="CAE8645826.1"/>
    <property type="molecule type" value="Genomic_DNA"/>
</dbReference>
<dbReference type="GO" id="GO:0003676">
    <property type="term" value="F:nucleic acid binding"/>
    <property type="evidence" value="ECO:0007669"/>
    <property type="project" value="InterPro"/>
</dbReference>
<evidence type="ECO:0000259" key="1">
    <source>
        <dbReference type="PROSITE" id="PS51857"/>
    </source>
</evidence>
<dbReference type="SMART" id="SM00357">
    <property type="entry name" value="CSP"/>
    <property type="match status" value="2"/>
</dbReference>
<gene>
    <name evidence="2" type="ORF">PGLA2088_LOCUS4253</name>
</gene>
<feature type="domain" description="CSD" evidence="1">
    <location>
        <begin position="32"/>
        <end position="97"/>
    </location>
</feature>
<dbReference type="InterPro" id="IPR002059">
    <property type="entry name" value="CSP_DNA-bd"/>
</dbReference>
<name>A0A813I6S7_POLGL</name>
<evidence type="ECO:0000313" key="3">
    <source>
        <dbReference type="Proteomes" id="UP000626109"/>
    </source>
</evidence>
<dbReference type="PROSITE" id="PS51857">
    <property type="entry name" value="CSD_2"/>
    <property type="match status" value="2"/>
</dbReference>
<dbReference type="InterPro" id="IPR011129">
    <property type="entry name" value="CSD"/>
</dbReference>
<proteinExistence type="predicted"/>
<dbReference type="Proteomes" id="UP000626109">
    <property type="component" value="Unassembled WGS sequence"/>
</dbReference>
<dbReference type="InterPro" id="IPR012340">
    <property type="entry name" value="NA-bd_OB-fold"/>
</dbReference>
<dbReference type="AlphaFoldDB" id="A0A813I6S7"/>
<dbReference type="Gene3D" id="2.40.50.140">
    <property type="entry name" value="Nucleic acid-binding proteins"/>
    <property type="match status" value="2"/>
</dbReference>